<organism evidence="2 3">
    <name type="scientific">Littorina saxatilis</name>
    <dbReference type="NCBI Taxonomy" id="31220"/>
    <lineage>
        <taxon>Eukaryota</taxon>
        <taxon>Metazoa</taxon>
        <taxon>Spiralia</taxon>
        <taxon>Lophotrochozoa</taxon>
        <taxon>Mollusca</taxon>
        <taxon>Gastropoda</taxon>
        <taxon>Caenogastropoda</taxon>
        <taxon>Littorinimorpha</taxon>
        <taxon>Littorinoidea</taxon>
        <taxon>Littorinidae</taxon>
        <taxon>Littorina</taxon>
    </lineage>
</organism>
<sequence>MDSSPSCTSVFPMNGSQILVTNLDPQGKVKEIFPKCSLTFEYVGHEENRSLCLVFESSLAANPGCSKLNYTLNIFSHYQHPKTGRAQEVLSGERTCGRPTPRQWCSNTTKISLELYRETKSGSTKTAEDAVMFYVLVADHKGGPETLPLLVSTPSESSSAHAGLIVGVVVASVILIIIIAAVIAVFLFRRRRNHSEKEETEEKEEKQTEKKNTYYTMLIRNSFWAP</sequence>
<keyword evidence="3" id="KW-1185">Reference proteome</keyword>
<keyword evidence="1" id="KW-0812">Transmembrane</keyword>
<accession>A0AAN9B042</accession>
<evidence type="ECO:0000256" key="1">
    <source>
        <dbReference type="SAM" id="Phobius"/>
    </source>
</evidence>
<name>A0AAN9B042_9CAEN</name>
<proteinExistence type="predicted"/>
<comment type="caution">
    <text evidence="2">The sequence shown here is derived from an EMBL/GenBank/DDBJ whole genome shotgun (WGS) entry which is preliminary data.</text>
</comment>
<keyword evidence="1" id="KW-1133">Transmembrane helix</keyword>
<dbReference type="EMBL" id="JBAMIC010000014">
    <property type="protein sequence ID" value="KAK7096201.1"/>
    <property type="molecule type" value="Genomic_DNA"/>
</dbReference>
<gene>
    <name evidence="2" type="ORF">V1264_005522</name>
</gene>
<evidence type="ECO:0000313" key="2">
    <source>
        <dbReference type="EMBL" id="KAK7096201.1"/>
    </source>
</evidence>
<keyword evidence="1" id="KW-0472">Membrane</keyword>
<dbReference type="Proteomes" id="UP001374579">
    <property type="component" value="Unassembled WGS sequence"/>
</dbReference>
<reference evidence="2 3" key="1">
    <citation type="submission" date="2024-02" db="EMBL/GenBank/DDBJ databases">
        <title>Chromosome-scale genome assembly of the rough periwinkle Littorina saxatilis.</title>
        <authorList>
            <person name="De Jode A."/>
            <person name="Faria R."/>
            <person name="Formenti G."/>
            <person name="Sims Y."/>
            <person name="Smith T.P."/>
            <person name="Tracey A."/>
            <person name="Wood J.M.D."/>
            <person name="Zagrodzka Z.B."/>
            <person name="Johannesson K."/>
            <person name="Butlin R.K."/>
            <person name="Leder E.H."/>
        </authorList>
    </citation>
    <scope>NUCLEOTIDE SEQUENCE [LARGE SCALE GENOMIC DNA]</scope>
    <source>
        <strain evidence="2">Snail1</strain>
        <tissue evidence="2">Muscle</tissue>
    </source>
</reference>
<feature type="transmembrane region" description="Helical" evidence="1">
    <location>
        <begin position="162"/>
        <end position="188"/>
    </location>
</feature>
<protein>
    <submittedName>
        <fullName evidence="2">Uncharacterized protein</fullName>
    </submittedName>
</protein>
<evidence type="ECO:0000313" key="3">
    <source>
        <dbReference type="Proteomes" id="UP001374579"/>
    </source>
</evidence>
<dbReference type="AlphaFoldDB" id="A0AAN9B042"/>